<dbReference type="RefSeq" id="WP_027295823.1">
    <property type="nucleotide sequence ID" value="NZ_CABMJZ010000123.1"/>
</dbReference>
<dbReference type="PANTHER" id="PTHR43744">
    <property type="entry name" value="ABC TRANSPORTER PERMEASE PROTEIN MG189-RELATED-RELATED"/>
    <property type="match status" value="1"/>
</dbReference>
<dbReference type="EMBL" id="QGQD01000056">
    <property type="protein sequence ID" value="TLD00334.1"/>
    <property type="molecule type" value="Genomic_DNA"/>
</dbReference>
<feature type="transmembrane region" description="Helical" evidence="7">
    <location>
        <begin position="107"/>
        <end position="128"/>
    </location>
</feature>
<comment type="caution">
    <text evidence="9">The sequence shown here is derived from an EMBL/GenBank/DDBJ whole genome shotgun (WGS) entry which is preliminary data.</text>
</comment>
<name>A0A4U8Q7L1_9FIRM</name>
<reference evidence="9 10" key="1">
    <citation type="journal article" date="2019" name="Anaerobe">
        <title>Detection of Robinsoniella peoriensis in multiple bone samples of a trauma patient.</title>
        <authorList>
            <person name="Schrottner P."/>
            <person name="Hartwich K."/>
            <person name="Bunk B."/>
            <person name="Schober I."/>
            <person name="Helbig S."/>
            <person name="Rudolph W.W."/>
            <person name="Gunzer F."/>
        </authorList>
    </citation>
    <scope>NUCLEOTIDE SEQUENCE [LARGE SCALE GENOMIC DNA]</scope>
    <source>
        <strain evidence="9 10">DSM 106044</strain>
    </source>
</reference>
<protein>
    <submittedName>
        <fullName evidence="9">L-arabinose transport system permease protein AraQ</fullName>
    </submittedName>
</protein>
<evidence type="ECO:0000256" key="1">
    <source>
        <dbReference type="ARBA" id="ARBA00004651"/>
    </source>
</evidence>
<keyword evidence="2 7" id="KW-0813">Transport</keyword>
<keyword evidence="5 7" id="KW-1133">Transmembrane helix</keyword>
<evidence type="ECO:0000256" key="3">
    <source>
        <dbReference type="ARBA" id="ARBA00022475"/>
    </source>
</evidence>
<evidence type="ECO:0000256" key="7">
    <source>
        <dbReference type="RuleBase" id="RU363032"/>
    </source>
</evidence>
<evidence type="ECO:0000256" key="6">
    <source>
        <dbReference type="ARBA" id="ARBA00023136"/>
    </source>
</evidence>
<evidence type="ECO:0000256" key="4">
    <source>
        <dbReference type="ARBA" id="ARBA00022692"/>
    </source>
</evidence>
<dbReference type="InterPro" id="IPR000515">
    <property type="entry name" value="MetI-like"/>
</dbReference>
<feature type="domain" description="ABC transmembrane type-1" evidence="8">
    <location>
        <begin position="72"/>
        <end position="261"/>
    </location>
</feature>
<evidence type="ECO:0000256" key="5">
    <source>
        <dbReference type="ARBA" id="ARBA00022989"/>
    </source>
</evidence>
<comment type="subcellular location">
    <subcellularLocation>
        <location evidence="1 7">Cell membrane</location>
        <topology evidence="1 7">Multi-pass membrane protein</topology>
    </subcellularLocation>
</comment>
<accession>A0A4U8Q7L1</accession>
<dbReference type="STRING" id="180332.GCA_000797495_05821"/>
<comment type="similarity">
    <text evidence="7">Belongs to the binding-protein-dependent transport system permease family.</text>
</comment>
<evidence type="ECO:0000313" key="9">
    <source>
        <dbReference type="EMBL" id="TLD00334.1"/>
    </source>
</evidence>
<keyword evidence="6 7" id="KW-0472">Membrane</keyword>
<keyword evidence="4 7" id="KW-0812">Transmembrane</keyword>
<dbReference type="GO" id="GO:0005886">
    <property type="term" value="C:plasma membrane"/>
    <property type="evidence" value="ECO:0007669"/>
    <property type="project" value="UniProtKB-SubCell"/>
</dbReference>
<keyword evidence="10" id="KW-1185">Reference proteome</keyword>
<dbReference type="PANTHER" id="PTHR43744:SF3">
    <property type="entry name" value="LACTOSE TRANSPORT SYSTEM PERMEASE PROTEIN LACG"/>
    <property type="match status" value="1"/>
</dbReference>
<dbReference type="Proteomes" id="UP000306509">
    <property type="component" value="Unassembled WGS sequence"/>
</dbReference>
<evidence type="ECO:0000259" key="8">
    <source>
        <dbReference type="PROSITE" id="PS50928"/>
    </source>
</evidence>
<sequence length="276" mass="31101">MKRKKKLLLFGDIIGMLAAILIFVTPFIYMFINSLKTAKEANQFSFALPEKLMWSNYVEVFKESNYILLTAFKNSILLTVFSVAGLVLVCSLAGYVLQRRQDKTTNFVNMLIMTGLIISPAVLPTIWVLKGLHIYRTLLGVILVQIATGIPYTTMLYRGFISSIPKELEEAGCIDGCNPRVMFRKIIFPLLKPITATVAILNSVNYFNDFTTPLYFLPGKENMTVQMTLYYFKGKYSTSYNLLFADALVVTIPLLIIFIFLNKKIMDGMVAGSVKG</sequence>
<feature type="transmembrane region" description="Helical" evidence="7">
    <location>
        <begin position="76"/>
        <end position="95"/>
    </location>
</feature>
<dbReference type="CDD" id="cd06261">
    <property type="entry name" value="TM_PBP2"/>
    <property type="match status" value="1"/>
</dbReference>
<dbReference type="SUPFAM" id="SSF161098">
    <property type="entry name" value="MetI-like"/>
    <property type="match status" value="1"/>
</dbReference>
<keyword evidence="3" id="KW-1003">Cell membrane</keyword>
<dbReference type="InterPro" id="IPR035906">
    <property type="entry name" value="MetI-like_sf"/>
</dbReference>
<organism evidence="9 10">
    <name type="scientific">Robinsoniella peoriensis</name>
    <dbReference type="NCBI Taxonomy" id="180332"/>
    <lineage>
        <taxon>Bacteria</taxon>
        <taxon>Bacillati</taxon>
        <taxon>Bacillota</taxon>
        <taxon>Clostridia</taxon>
        <taxon>Lachnospirales</taxon>
        <taxon>Lachnospiraceae</taxon>
        <taxon>Robinsoniella</taxon>
    </lineage>
</organism>
<evidence type="ECO:0000313" key="10">
    <source>
        <dbReference type="Proteomes" id="UP000306509"/>
    </source>
</evidence>
<feature type="transmembrane region" description="Helical" evidence="7">
    <location>
        <begin position="134"/>
        <end position="157"/>
    </location>
</feature>
<proteinExistence type="inferred from homology"/>
<dbReference type="Pfam" id="PF00528">
    <property type="entry name" value="BPD_transp_1"/>
    <property type="match status" value="1"/>
</dbReference>
<dbReference type="PROSITE" id="PS50928">
    <property type="entry name" value="ABC_TM1"/>
    <property type="match status" value="1"/>
</dbReference>
<feature type="transmembrane region" description="Helical" evidence="7">
    <location>
        <begin position="240"/>
        <end position="261"/>
    </location>
</feature>
<feature type="transmembrane region" description="Helical" evidence="7">
    <location>
        <begin position="7"/>
        <end position="32"/>
    </location>
</feature>
<dbReference type="AlphaFoldDB" id="A0A4U8Q7L1"/>
<dbReference type="GO" id="GO:0055085">
    <property type="term" value="P:transmembrane transport"/>
    <property type="evidence" value="ECO:0007669"/>
    <property type="project" value="InterPro"/>
</dbReference>
<feature type="transmembrane region" description="Helical" evidence="7">
    <location>
        <begin position="190"/>
        <end position="207"/>
    </location>
</feature>
<gene>
    <name evidence="9" type="primary">araQ_40</name>
    <name evidence="9" type="ORF">DSM106044_02820</name>
</gene>
<evidence type="ECO:0000256" key="2">
    <source>
        <dbReference type="ARBA" id="ARBA00022448"/>
    </source>
</evidence>
<dbReference type="OrthoDB" id="9772609at2"/>
<dbReference type="Gene3D" id="1.10.3720.10">
    <property type="entry name" value="MetI-like"/>
    <property type="match status" value="1"/>
</dbReference>